<dbReference type="EMBL" id="CP139368">
    <property type="protein sequence ID" value="WPR89754.1"/>
    <property type="molecule type" value="Genomic_DNA"/>
</dbReference>
<feature type="transmembrane region" description="Helical" evidence="9">
    <location>
        <begin position="186"/>
        <end position="205"/>
    </location>
</feature>
<keyword evidence="4 9" id="KW-1003">Cell membrane</keyword>
<feature type="transmembrane region" description="Helical" evidence="9">
    <location>
        <begin position="117"/>
        <end position="145"/>
    </location>
</feature>
<name>A0ABZ0SLB1_9MICO</name>
<evidence type="ECO:0000256" key="1">
    <source>
        <dbReference type="ARBA" id="ARBA00004429"/>
    </source>
</evidence>
<dbReference type="InterPro" id="IPR047817">
    <property type="entry name" value="ABC2_TM_bact-type"/>
</dbReference>
<keyword evidence="12" id="KW-1185">Reference proteome</keyword>
<dbReference type="InterPro" id="IPR013525">
    <property type="entry name" value="ABC2_TM"/>
</dbReference>
<comment type="subcellular location">
    <subcellularLocation>
        <location evidence="1">Cell inner membrane</location>
        <topology evidence="1">Multi-pass membrane protein</topology>
    </subcellularLocation>
    <subcellularLocation>
        <location evidence="9">Cell membrane</location>
        <topology evidence="9">Multi-pass membrane protein</topology>
    </subcellularLocation>
</comment>
<dbReference type="Proteomes" id="UP001323798">
    <property type="component" value="Chromosome"/>
</dbReference>
<feature type="transmembrane region" description="Helical" evidence="9">
    <location>
        <begin position="43"/>
        <end position="68"/>
    </location>
</feature>
<dbReference type="PANTHER" id="PTHR30413">
    <property type="entry name" value="INNER MEMBRANE TRANSPORT PERMEASE"/>
    <property type="match status" value="1"/>
</dbReference>
<protein>
    <recommendedName>
        <fullName evidence="9">Transport permease protein</fullName>
    </recommendedName>
</protein>
<evidence type="ECO:0000256" key="4">
    <source>
        <dbReference type="ARBA" id="ARBA00022475"/>
    </source>
</evidence>
<keyword evidence="8 9" id="KW-0472">Membrane</keyword>
<evidence type="ECO:0000256" key="9">
    <source>
        <dbReference type="RuleBase" id="RU361157"/>
    </source>
</evidence>
<dbReference type="RefSeq" id="WP_320942468.1">
    <property type="nucleotide sequence ID" value="NZ_BAABEU010000003.1"/>
</dbReference>
<sequence length="272" mass="29870">MRPTIITPPGRLALPPWRELWEAREVAMRFGQRDIVLRYRQTLIGVAWVLIQPLASAGIFAIVFGAVAKLPSGGVPYFLFSYMSMLAWTLFASTVSRAAPSLVANQALVSKVFFPRMLMPVSTAASTLLDFGVGFALGVILLFIYRVNPGWPVLLVPVWVVIFVAVALGIGLAASAWMVKYRDVQYILPWVLQVALYATPVAYATDAVPANLRPLFLANPLAWMLDGFRWSVLGTAMPPAWQLIGSAVVAVLVLLLGATTFQRYERSFADLI</sequence>
<feature type="domain" description="ABC transmembrane type-2" evidence="10">
    <location>
        <begin position="44"/>
        <end position="264"/>
    </location>
</feature>
<keyword evidence="5" id="KW-0997">Cell inner membrane</keyword>
<keyword evidence="7 9" id="KW-1133">Transmembrane helix</keyword>
<evidence type="ECO:0000256" key="6">
    <source>
        <dbReference type="ARBA" id="ARBA00022692"/>
    </source>
</evidence>
<keyword evidence="6 9" id="KW-0812">Transmembrane</keyword>
<evidence type="ECO:0000313" key="12">
    <source>
        <dbReference type="Proteomes" id="UP001323798"/>
    </source>
</evidence>
<evidence type="ECO:0000256" key="8">
    <source>
        <dbReference type="ARBA" id="ARBA00023136"/>
    </source>
</evidence>
<proteinExistence type="inferred from homology"/>
<feature type="transmembrane region" description="Helical" evidence="9">
    <location>
        <begin position="74"/>
        <end position="96"/>
    </location>
</feature>
<dbReference type="Pfam" id="PF01061">
    <property type="entry name" value="ABC2_membrane"/>
    <property type="match status" value="1"/>
</dbReference>
<evidence type="ECO:0000259" key="10">
    <source>
        <dbReference type="PROSITE" id="PS51012"/>
    </source>
</evidence>
<feature type="transmembrane region" description="Helical" evidence="9">
    <location>
        <begin position="151"/>
        <end position="174"/>
    </location>
</feature>
<gene>
    <name evidence="11" type="ORF">SM116_00250</name>
</gene>
<accession>A0ABZ0SLB1</accession>
<evidence type="ECO:0000256" key="3">
    <source>
        <dbReference type="ARBA" id="ARBA00022448"/>
    </source>
</evidence>
<evidence type="ECO:0000313" key="11">
    <source>
        <dbReference type="EMBL" id="WPR89754.1"/>
    </source>
</evidence>
<evidence type="ECO:0000256" key="5">
    <source>
        <dbReference type="ARBA" id="ARBA00022519"/>
    </source>
</evidence>
<feature type="transmembrane region" description="Helical" evidence="9">
    <location>
        <begin position="240"/>
        <end position="261"/>
    </location>
</feature>
<organism evidence="11 12">
    <name type="scientific">Microbacterium rhizosphaerae</name>
    <dbReference type="NCBI Taxonomy" id="1678237"/>
    <lineage>
        <taxon>Bacteria</taxon>
        <taxon>Bacillati</taxon>
        <taxon>Actinomycetota</taxon>
        <taxon>Actinomycetes</taxon>
        <taxon>Micrococcales</taxon>
        <taxon>Microbacteriaceae</taxon>
        <taxon>Microbacterium</taxon>
    </lineage>
</organism>
<dbReference type="PANTHER" id="PTHR30413:SF8">
    <property type="entry name" value="TRANSPORT PERMEASE PROTEIN"/>
    <property type="match status" value="1"/>
</dbReference>
<reference evidence="11 12" key="1">
    <citation type="submission" date="2023-11" db="EMBL/GenBank/DDBJ databases">
        <title>Genome sequence of Microbacterium rhizosphaerae KACC 19337.</title>
        <authorList>
            <person name="Choi H."/>
            <person name="Kim S."/>
            <person name="Kim Y."/>
            <person name="Kwon S.-W."/>
            <person name="Heo J."/>
        </authorList>
    </citation>
    <scope>NUCLEOTIDE SEQUENCE [LARGE SCALE GENOMIC DNA]</scope>
    <source>
        <strain evidence="11 12">KACC 19337</strain>
    </source>
</reference>
<comment type="similarity">
    <text evidence="2 9">Belongs to the ABC-2 integral membrane protein family.</text>
</comment>
<evidence type="ECO:0000256" key="7">
    <source>
        <dbReference type="ARBA" id="ARBA00022989"/>
    </source>
</evidence>
<dbReference type="PROSITE" id="PS51012">
    <property type="entry name" value="ABC_TM2"/>
    <property type="match status" value="1"/>
</dbReference>
<evidence type="ECO:0000256" key="2">
    <source>
        <dbReference type="ARBA" id="ARBA00007783"/>
    </source>
</evidence>
<keyword evidence="3 9" id="KW-0813">Transport</keyword>